<organism evidence="4 5">
    <name type="scientific">Andreprevotia lacus DSM 23236</name>
    <dbReference type="NCBI Taxonomy" id="1121001"/>
    <lineage>
        <taxon>Bacteria</taxon>
        <taxon>Pseudomonadati</taxon>
        <taxon>Pseudomonadota</taxon>
        <taxon>Betaproteobacteria</taxon>
        <taxon>Neisseriales</taxon>
        <taxon>Chitinibacteraceae</taxon>
        <taxon>Andreprevotia</taxon>
    </lineage>
</organism>
<dbReference type="Gene3D" id="3.40.50.150">
    <property type="entry name" value="Vaccinia Virus protein VP39"/>
    <property type="match status" value="1"/>
</dbReference>
<protein>
    <recommendedName>
        <fullName evidence="2">Protein-L-isoaspartate O-methyltransferase</fullName>
    </recommendedName>
    <alternativeName>
        <fullName evidence="3">Protein L-isoaspartyl methyltransferase</fullName>
    </alternativeName>
</protein>
<evidence type="ECO:0000256" key="3">
    <source>
        <dbReference type="ARBA" id="ARBA00030757"/>
    </source>
</evidence>
<dbReference type="Pfam" id="PF01135">
    <property type="entry name" value="PCMT"/>
    <property type="match status" value="1"/>
</dbReference>
<keyword evidence="4" id="KW-0489">Methyltransferase</keyword>
<proteinExistence type="inferred from homology"/>
<dbReference type="GO" id="GO:0032259">
    <property type="term" value="P:methylation"/>
    <property type="evidence" value="ECO:0007669"/>
    <property type="project" value="UniProtKB-KW"/>
</dbReference>
<keyword evidence="4" id="KW-0808">Transferase</keyword>
<reference evidence="4 5" key="1">
    <citation type="submission" date="2017-04" db="EMBL/GenBank/DDBJ databases">
        <authorList>
            <person name="Afonso C.L."/>
            <person name="Miller P.J."/>
            <person name="Scott M.A."/>
            <person name="Spackman E."/>
            <person name="Goraichik I."/>
            <person name="Dimitrov K.M."/>
            <person name="Suarez D.L."/>
            <person name="Swayne D.E."/>
        </authorList>
    </citation>
    <scope>NUCLEOTIDE SEQUENCE [LARGE SCALE GENOMIC DNA]</scope>
    <source>
        <strain evidence="4 5">DSM 23236</strain>
    </source>
</reference>
<gene>
    <name evidence="4" type="ORF">SAMN02745857_04306</name>
</gene>
<dbReference type="SUPFAM" id="SSF53335">
    <property type="entry name" value="S-adenosyl-L-methionine-dependent methyltransferases"/>
    <property type="match status" value="1"/>
</dbReference>
<accession>A0A1W1Y1C7</accession>
<dbReference type="GO" id="GO:0005737">
    <property type="term" value="C:cytoplasm"/>
    <property type="evidence" value="ECO:0007669"/>
    <property type="project" value="TreeGrafter"/>
</dbReference>
<dbReference type="InterPro" id="IPR000682">
    <property type="entry name" value="PCMT"/>
</dbReference>
<dbReference type="PANTHER" id="PTHR11579">
    <property type="entry name" value="PROTEIN-L-ISOASPARTATE O-METHYLTRANSFERASE"/>
    <property type="match status" value="1"/>
</dbReference>
<dbReference type="RefSeq" id="WP_084093198.1">
    <property type="nucleotide sequence ID" value="NZ_FWXD01000057.1"/>
</dbReference>
<evidence type="ECO:0000313" key="4">
    <source>
        <dbReference type="EMBL" id="SMC29963.1"/>
    </source>
</evidence>
<evidence type="ECO:0000256" key="1">
    <source>
        <dbReference type="ARBA" id="ARBA00005369"/>
    </source>
</evidence>
<dbReference type="CDD" id="cd02440">
    <property type="entry name" value="AdoMet_MTases"/>
    <property type="match status" value="1"/>
</dbReference>
<evidence type="ECO:0000256" key="2">
    <source>
        <dbReference type="ARBA" id="ARBA00013346"/>
    </source>
</evidence>
<comment type="similarity">
    <text evidence="1">Belongs to the methyltransferase superfamily. L-isoaspartyl/D-aspartyl protein methyltransferase family.</text>
</comment>
<dbReference type="AlphaFoldDB" id="A0A1W1Y1C7"/>
<evidence type="ECO:0000313" key="5">
    <source>
        <dbReference type="Proteomes" id="UP000192761"/>
    </source>
</evidence>
<dbReference type="OrthoDB" id="9810066at2"/>
<sequence length="216" mass="23436">MDWDRARYLMVEQQIRPWDVLDSKVLQRLFDVKREEFVPADKKELAFVDVALPLPNGNSMLEPKLEARLLQDVELKASDRVLVVGAGTGYLVALAAGLAKQVIGVEIDLDLKHAAEANLLRAGIKNARIEEGNGLAAANPGAPFDAIILTGSVAEVPVVLREQLADGGRLIAIVGELPIMSAVRVTRAGAAFGDTKLFEFNLPRLHSASDKSQFVF</sequence>
<name>A0A1W1Y1C7_9NEIS</name>
<dbReference type="Proteomes" id="UP000192761">
    <property type="component" value="Unassembled WGS sequence"/>
</dbReference>
<dbReference type="GO" id="GO:0004719">
    <property type="term" value="F:protein-L-isoaspartate (D-aspartate) O-methyltransferase activity"/>
    <property type="evidence" value="ECO:0007669"/>
    <property type="project" value="InterPro"/>
</dbReference>
<dbReference type="EMBL" id="FWXD01000057">
    <property type="protein sequence ID" value="SMC29963.1"/>
    <property type="molecule type" value="Genomic_DNA"/>
</dbReference>
<dbReference type="PANTHER" id="PTHR11579:SF18">
    <property type="entry name" value="PROTEIN-L-ISOASPARTATE O-METHYLTRANSFERASE"/>
    <property type="match status" value="1"/>
</dbReference>
<dbReference type="STRING" id="1121001.SAMN02745857_04306"/>
<keyword evidence="5" id="KW-1185">Reference proteome</keyword>
<dbReference type="InterPro" id="IPR029063">
    <property type="entry name" value="SAM-dependent_MTases_sf"/>
</dbReference>